<feature type="compositionally biased region" description="Basic and acidic residues" evidence="1">
    <location>
        <begin position="119"/>
        <end position="128"/>
    </location>
</feature>
<sequence length="128" mass="14213">MTLAILWRGLLTTILISRVLLNVRAAARSTRGEQSQTPSFVRSQRGLEAQGDVEDMSFELNILSSAKQAQGTHRAYLQDSMEHDEIIAEPRSTADNVSTTGDAQEDVNEEEGMDEIEEEMRSDGENDV</sequence>
<dbReference type="Proteomes" id="UP000076871">
    <property type="component" value="Unassembled WGS sequence"/>
</dbReference>
<evidence type="ECO:0000313" key="4">
    <source>
        <dbReference type="Proteomes" id="UP000076871"/>
    </source>
</evidence>
<name>A0A165CZ97_9APHY</name>
<evidence type="ECO:0000313" key="3">
    <source>
        <dbReference type="EMBL" id="KZT03797.1"/>
    </source>
</evidence>
<keyword evidence="4" id="KW-1185">Reference proteome</keyword>
<dbReference type="InParanoid" id="A0A165CZ97"/>
<keyword evidence="2" id="KW-0732">Signal</keyword>
<feature type="signal peptide" evidence="2">
    <location>
        <begin position="1"/>
        <end position="25"/>
    </location>
</feature>
<dbReference type="GeneID" id="63829980"/>
<feature type="compositionally biased region" description="Acidic residues" evidence="1">
    <location>
        <begin position="103"/>
        <end position="118"/>
    </location>
</feature>
<protein>
    <submittedName>
        <fullName evidence="3">Uncharacterized protein</fullName>
    </submittedName>
</protein>
<organism evidence="3 4">
    <name type="scientific">Laetiporus sulphureus 93-53</name>
    <dbReference type="NCBI Taxonomy" id="1314785"/>
    <lineage>
        <taxon>Eukaryota</taxon>
        <taxon>Fungi</taxon>
        <taxon>Dikarya</taxon>
        <taxon>Basidiomycota</taxon>
        <taxon>Agaricomycotina</taxon>
        <taxon>Agaricomycetes</taxon>
        <taxon>Polyporales</taxon>
        <taxon>Laetiporus</taxon>
    </lineage>
</organism>
<evidence type="ECO:0000256" key="1">
    <source>
        <dbReference type="SAM" id="MobiDB-lite"/>
    </source>
</evidence>
<reference evidence="3 4" key="1">
    <citation type="journal article" date="2016" name="Mol. Biol. Evol.">
        <title>Comparative Genomics of Early-Diverging Mushroom-Forming Fungi Provides Insights into the Origins of Lignocellulose Decay Capabilities.</title>
        <authorList>
            <person name="Nagy L.G."/>
            <person name="Riley R."/>
            <person name="Tritt A."/>
            <person name="Adam C."/>
            <person name="Daum C."/>
            <person name="Floudas D."/>
            <person name="Sun H."/>
            <person name="Yadav J.S."/>
            <person name="Pangilinan J."/>
            <person name="Larsson K.H."/>
            <person name="Matsuura K."/>
            <person name="Barry K."/>
            <person name="Labutti K."/>
            <person name="Kuo R."/>
            <person name="Ohm R.A."/>
            <person name="Bhattacharya S.S."/>
            <person name="Shirouzu T."/>
            <person name="Yoshinaga Y."/>
            <person name="Martin F.M."/>
            <person name="Grigoriev I.V."/>
            <person name="Hibbett D.S."/>
        </authorList>
    </citation>
    <scope>NUCLEOTIDE SEQUENCE [LARGE SCALE GENOMIC DNA]</scope>
    <source>
        <strain evidence="3 4">93-53</strain>
    </source>
</reference>
<feature type="region of interest" description="Disordered" evidence="1">
    <location>
        <begin position="88"/>
        <end position="128"/>
    </location>
</feature>
<gene>
    <name evidence="3" type="ORF">LAESUDRAFT_761644</name>
</gene>
<feature type="compositionally biased region" description="Polar residues" evidence="1">
    <location>
        <begin position="93"/>
        <end position="102"/>
    </location>
</feature>
<dbReference type="RefSeq" id="XP_040761537.1">
    <property type="nucleotide sequence ID" value="XM_040912952.1"/>
</dbReference>
<feature type="chain" id="PRO_5007856273" evidence="2">
    <location>
        <begin position="26"/>
        <end position="128"/>
    </location>
</feature>
<dbReference type="AlphaFoldDB" id="A0A165CZ97"/>
<accession>A0A165CZ97</accession>
<proteinExistence type="predicted"/>
<dbReference type="EMBL" id="KV427641">
    <property type="protein sequence ID" value="KZT03797.1"/>
    <property type="molecule type" value="Genomic_DNA"/>
</dbReference>
<evidence type="ECO:0000256" key="2">
    <source>
        <dbReference type="SAM" id="SignalP"/>
    </source>
</evidence>